<reference evidence="1 2" key="1">
    <citation type="submission" date="2022-01" db="EMBL/GenBank/DDBJ databases">
        <title>A high-quality chromosome-level genome assembly of rohu carp, Labeo rohita.</title>
        <authorList>
            <person name="Arick M.A. II"/>
            <person name="Hsu C.-Y."/>
            <person name="Magbanua Z."/>
            <person name="Pechanova O."/>
            <person name="Grover C."/>
            <person name="Miller E."/>
            <person name="Thrash A."/>
            <person name="Ezzel L."/>
            <person name="Alam S."/>
            <person name="Benzie J."/>
            <person name="Hamilton M."/>
            <person name="Karsi A."/>
            <person name="Lawrence M.L."/>
            <person name="Peterson D.G."/>
        </authorList>
    </citation>
    <scope>NUCLEOTIDE SEQUENCE [LARGE SCALE GENOMIC DNA]</scope>
    <source>
        <strain evidence="2">BAU-BD-2019</strain>
        <tissue evidence="1">Blood</tissue>
    </source>
</reference>
<comment type="caution">
    <text evidence="1">The sequence shown here is derived from an EMBL/GenBank/DDBJ whole genome shotgun (WGS) entry which is preliminary data.</text>
</comment>
<dbReference type="Proteomes" id="UP000830375">
    <property type="component" value="Unassembled WGS sequence"/>
</dbReference>
<gene>
    <name evidence="1" type="ORF">H4Q32_020393</name>
</gene>
<name>A0ABQ8LEP1_LABRO</name>
<organism evidence="1 2">
    <name type="scientific">Labeo rohita</name>
    <name type="common">Indian major carp</name>
    <name type="synonym">Cyprinus rohita</name>
    <dbReference type="NCBI Taxonomy" id="84645"/>
    <lineage>
        <taxon>Eukaryota</taxon>
        <taxon>Metazoa</taxon>
        <taxon>Chordata</taxon>
        <taxon>Craniata</taxon>
        <taxon>Vertebrata</taxon>
        <taxon>Euteleostomi</taxon>
        <taxon>Actinopterygii</taxon>
        <taxon>Neopterygii</taxon>
        <taxon>Teleostei</taxon>
        <taxon>Ostariophysi</taxon>
        <taxon>Cypriniformes</taxon>
        <taxon>Cyprinidae</taxon>
        <taxon>Labeoninae</taxon>
        <taxon>Labeonini</taxon>
        <taxon>Labeo</taxon>
    </lineage>
</organism>
<protein>
    <submittedName>
        <fullName evidence="1">Formin-like protein 1</fullName>
    </submittedName>
</protein>
<dbReference type="EMBL" id="JACTAM010000024">
    <property type="protein sequence ID" value="KAI2649172.1"/>
    <property type="molecule type" value="Genomic_DNA"/>
</dbReference>
<evidence type="ECO:0000313" key="2">
    <source>
        <dbReference type="Proteomes" id="UP000830375"/>
    </source>
</evidence>
<sequence length="258" mass="28455">MEQIAVQYRDVIPAIITYLAVVWYSTMMQAHLCPARIESILTAIERVREGQSLIVKQFQRLFALLGLDAMVQTQPRLRLYAFPLIALLPGVLEMQPGWGSSSAGSSILAGLSFFWDLVALLYSSTWEILIIPSSWCNNRRLDPVNCLVGSVLKLLQKTFAPKSCPVEKVRSVIRLLWSTQEGSPAIKQTSSDLPSPLGLKTHLTRSVVASKAFLSGVSMHNICNAAGWSTEHVAVSTAHAFKLPGHYVILPMMPIPLD</sequence>
<proteinExistence type="predicted"/>
<accession>A0ABQ8LEP1</accession>
<evidence type="ECO:0000313" key="1">
    <source>
        <dbReference type="EMBL" id="KAI2649172.1"/>
    </source>
</evidence>
<keyword evidence="2" id="KW-1185">Reference proteome</keyword>